<keyword evidence="2" id="KW-1185">Reference proteome</keyword>
<organism evidence="1 2">
    <name type="scientific">Lentinula edodes</name>
    <name type="common">Shiitake mushroom</name>
    <name type="synonym">Lentinus edodes</name>
    <dbReference type="NCBI Taxonomy" id="5353"/>
    <lineage>
        <taxon>Eukaryota</taxon>
        <taxon>Fungi</taxon>
        <taxon>Dikarya</taxon>
        <taxon>Basidiomycota</taxon>
        <taxon>Agaricomycotina</taxon>
        <taxon>Agaricomycetes</taxon>
        <taxon>Agaricomycetidae</taxon>
        <taxon>Agaricales</taxon>
        <taxon>Marasmiineae</taxon>
        <taxon>Omphalotaceae</taxon>
        <taxon>Lentinula</taxon>
    </lineage>
</organism>
<reference evidence="1 2" key="2">
    <citation type="submission" date="2017-02" db="EMBL/GenBank/DDBJ databases">
        <title>A genome survey and senescence transcriptome analysis in Lentinula edodes.</title>
        <authorList>
            <person name="Sakamoto Y."/>
            <person name="Nakade K."/>
            <person name="Sato S."/>
            <person name="Yoshida Y."/>
            <person name="Miyazaki K."/>
            <person name="Natsume S."/>
            <person name="Konno N."/>
        </authorList>
    </citation>
    <scope>NUCLEOTIDE SEQUENCE [LARGE SCALE GENOMIC DNA]</scope>
    <source>
        <strain evidence="1 2">NBRC 111202</strain>
    </source>
</reference>
<dbReference type="Proteomes" id="UP000188533">
    <property type="component" value="Unassembled WGS sequence"/>
</dbReference>
<protein>
    <submittedName>
        <fullName evidence="1">Uncharacterized protein</fullName>
    </submittedName>
</protein>
<name>A0A1Q3ECJ5_LENED</name>
<dbReference type="AlphaFoldDB" id="A0A1Q3ECJ5"/>
<reference evidence="1 2" key="1">
    <citation type="submission" date="2016-08" db="EMBL/GenBank/DDBJ databases">
        <authorList>
            <consortium name="Lentinula edodes genome sequencing consortium"/>
            <person name="Sakamoto Y."/>
            <person name="Nakade K."/>
            <person name="Sato S."/>
            <person name="Yoshida Y."/>
            <person name="Miyazaki K."/>
            <person name="Natsume S."/>
            <person name="Konno N."/>
        </authorList>
    </citation>
    <scope>NUCLEOTIDE SEQUENCE [LARGE SCALE GENOMIC DNA]</scope>
    <source>
        <strain evidence="1 2">NBRC 111202</strain>
    </source>
</reference>
<gene>
    <name evidence="1" type="ORF">LENED_006669</name>
</gene>
<comment type="caution">
    <text evidence="1">The sequence shown here is derived from an EMBL/GenBank/DDBJ whole genome shotgun (WGS) entry which is preliminary data.</text>
</comment>
<proteinExistence type="predicted"/>
<sequence length="355" mass="39138">MDLRTSCTVAATAPYGCNCGNTRWEYKWGIYSVLQPCLTVYIYPEFLEISYSASQTSVLQLQLALAFTAVSLSAAAALSQSSLESESTTSAPLLVLVTATSIAVSTAVQTSFTIVPGSSITSTDLVTATSHQSEASSLAEALLPPRNFTPAPHVVTRDAGASQPAREKSSKAILGYMYTDYEPRAREFNLHGFTTFPITEGSKFETGADFPLRGGAYLEPVPWKKEVPGVWECVVSTEKQVILTAERVYIPTGFFARVGEFLKLRKIPSGVYLLFGRYSKSRFKPHNDGSPFFMKILNRYLLQSPNYPELPHAKENPLKLRVVCAEMGTVHARLPEAKWHTWKIDSWPPGMVVNF</sequence>
<accession>A0A1Q3ECJ5</accession>
<evidence type="ECO:0000313" key="2">
    <source>
        <dbReference type="Proteomes" id="UP000188533"/>
    </source>
</evidence>
<dbReference type="EMBL" id="BDGU01000213">
    <property type="protein sequence ID" value="GAW04854.1"/>
    <property type="molecule type" value="Genomic_DNA"/>
</dbReference>
<evidence type="ECO:0000313" key="1">
    <source>
        <dbReference type="EMBL" id="GAW04854.1"/>
    </source>
</evidence>